<keyword evidence="2" id="KW-1185">Reference proteome</keyword>
<protein>
    <submittedName>
        <fullName evidence="1">Uncharacterized protein</fullName>
    </submittedName>
</protein>
<proteinExistence type="predicted"/>
<comment type="caution">
    <text evidence="1">The sequence shown here is derived from an EMBL/GenBank/DDBJ whole genome shotgun (WGS) entry which is preliminary data.</text>
</comment>
<evidence type="ECO:0000313" key="2">
    <source>
        <dbReference type="Proteomes" id="UP001177021"/>
    </source>
</evidence>
<gene>
    <name evidence="1" type="ORF">MILVUS5_LOCUS8964</name>
</gene>
<reference evidence="1" key="1">
    <citation type="submission" date="2023-10" db="EMBL/GenBank/DDBJ databases">
        <authorList>
            <person name="Rodriguez Cubillos JULIANA M."/>
            <person name="De Vega J."/>
        </authorList>
    </citation>
    <scope>NUCLEOTIDE SEQUENCE</scope>
</reference>
<organism evidence="1 2">
    <name type="scientific">Trifolium pratense</name>
    <name type="common">Red clover</name>
    <dbReference type="NCBI Taxonomy" id="57577"/>
    <lineage>
        <taxon>Eukaryota</taxon>
        <taxon>Viridiplantae</taxon>
        <taxon>Streptophyta</taxon>
        <taxon>Embryophyta</taxon>
        <taxon>Tracheophyta</taxon>
        <taxon>Spermatophyta</taxon>
        <taxon>Magnoliopsida</taxon>
        <taxon>eudicotyledons</taxon>
        <taxon>Gunneridae</taxon>
        <taxon>Pentapetalae</taxon>
        <taxon>rosids</taxon>
        <taxon>fabids</taxon>
        <taxon>Fabales</taxon>
        <taxon>Fabaceae</taxon>
        <taxon>Papilionoideae</taxon>
        <taxon>50 kb inversion clade</taxon>
        <taxon>NPAAA clade</taxon>
        <taxon>Hologalegina</taxon>
        <taxon>IRL clade</taxon>
        <taxon>Trifolieae</taxon>
        <taxon>Trifolium</taxon>
    </lineage>
</organism>
<accession>A0ACB0J2W4</accession>
<dbReference type="EMBL" id="CASHSV030000024">
    <property type="protein sequence ID" value="CAJ2638824.1"/>
    <property type="molecule type" value="Genomic_DNA"/>
</dbReference>
<evidence type="ECO:0000313" key="1">
    <source>
        <dbReference type="EMBL" id="CAJ2638824.1"/>
    </source>
</evidence>
<dbReference type="Proteomes" id="UP001177021">
    <property type="component" value="Unassembled WGS sequence"/>
</dbReference>
<name>A0ACB0J2W4_TRIPR</name>
<sequence length="206" mass="23365">MSNIFTPCGRTLFMPQKRMSSIRAFHDIDMENLNAEVDHRRSGCMTAIDDQGPCGSCWAIATVSAARKLKTGILEKLSAKELIDRVEGCDGRKGGKIYVALDYIQRRDVSLYGHYPLHPWRMQGECIVKSSNRKLYISGYKELICNPQPYIHQTHLQQPVIATIVVGDEYEYKTGNGILILVPGYIYFLLDLFTMHSSCILQRCRG</sequence>